<evidence type="ECO:0000256" key="5">
    <source>
        <dbReference type="SAM" id="MobiDB-lite"/>
    </source>
</evidence>
<accession>A0ABQ6MEN0</accession>
<keyword evidence="8" id="KW-1185">Reference proteome</keyword>
<name>A0ABQ6MEN0_9STRA</name>
<comment type="caution">
    <text evidence="7">The sequence shown here is derived from an EMBL/GenBank/DDBJ whole genome shotgun (WGS) entry which is preliminary data.</text>
</comment>
<organism evidence="7 8">
    <name type="scientific">Tetraparma gracilis</name>
    <dbReference type="NCBI Taxonomy" id="2962635"/>
    <lineage>
        <taxon>Eukaryota</taxon>
        <taxon>Sar</taxon>
        <taxon>Stramenopiles</taxon>
        <taxon>Ochrophyta</taxon>
        <taxon>Bolidophyceae</taxon>
        <taxon>Parmales</taxon>
        <taxon>Triparmaceae</taxon>
        <taxon>Tetraparma</taxon>
    </lineage>
</organism>
<evidence type="ECO:0000259" key="6">
    <source>
        <dbReference type="Pfam" id="PF11698"/>
    </source>
</evidence>
<feature type="region of interest" description="Disordered" evidence="5">
    <location>
        <begin position="1"/>
        <end position="29"/>
    </location>
</feature>
<comment type="similarity">
    <text evidence="1">Belongs to the V-ATPase H subunit family.</text>
</comment>
<dbReference type="InterPro" id="IPR011987">
    <property type="entry name" value="ATPase_V1-cplx_hsu_C"/>
</dbReference>
<proteinExistence type="inferred from homology"/>
<sequence>MSSFHARSFPGAAPPPAAPPPPAAATSAAVPPPIAPSPLAAGAGFAEINWNVFSQAGALTEAECSVIRMGETNVLSYVLADRSDASKYAQALLKTLGAVKRENQVTHYALTRILDVLASSDAVPGVSSPAALFFDEPEHPSMGRSTVFKDNFAPFQAALESRDDWTRRAAAVAAACVLAAAMHASPPATNAANKPALEALVSWACGQAQSGRAGLSCGVPALTVLAKSEQARLSLGAAGAIGFLARHLALSSPAPAAAAAGLSLSDKSASPALPAQTLYEVTFSLWTLSFAPELRGDFASHGVAGVLAGLVAGAPREKVTRVALAALRNLASEPAVDEDKPAPVAAGVFVVEMLHAGFLKTLAQLKERQWSDPDVEEDVEALATVLGDNFKEFSTWEKYTAEVGSGSLEWGLTHSEKFWRENATCMEANDFRTLKMLIALLDSQDEDTATIACYDIGEFVRFYPSGRALARKLGAKDKIMGLMDHPNPEVSRNALMSVSKLMVQKWEFVH</sequence>
<dbReference type="Gene3D" id="1.25.40.150">
    <property type="entry name" value="V-type ATPase, subunit H, C-terminal domain"/>
    <property type="match status" value="1"/>
</dbReference>
<dbReference type="Gene3D" id="1.25.10.10">
    <property type="entry name" value="Leucine-rich Repeat Variant"/>
    <property type="match status" value="1"/>
</dbReference>
<evidence type="ECO:0000256" key="2">
    <source>
        <dbReference type="ARBA" id="ARBA00022448"/>
    </source>
</evidence>
<dbReference type="InterPro" id="IPR004908">
    <property type="entry name" value="ATPase_V1-cplx_hsu"/>
</dbReference>
<gene>
    <name evidence="7" type="ORF">TeGR_g5968</name>
</gene>
<dbReference type="Proteomes" id="UP001165060">
    <property type="component" value="Unassembled WGS sequence"/>
</dbReference>
<evidence type="ECO:0000256" key="4">
    <source>
        <dbReference type="ARBA" id="ARBA00023065"/>
    </source>
</evidence>
<dbReference type="InterPro" id="IPR011989">
    <property type="entry name" value="ARM-like"/>
</dbReference>
<keyword evidence="2" id="KW-0813">Transport</keyword>
<feature type="compositionally biased region" description="Pro residues" evidence="5">
    <location>
        <begin position="12"/>
        <end position="23"/>
    </location>
</feature>
<keyword evidence="3" id="KW-0375">Hydrogen ion transport</keyword>
<dbReference type="Pfam" id="PF03224">
    <property type="entry name" value="V-ATPase_H_N"/>
    <property type="match status" value="1"/>
</dbReference>
<reference evidence="7 8" key="1">
    <citation type="journal article" date="2023" name="Commun. Biol.">
        <title>Genome analysis of Parmales, the sister group of diatoms, reveals the evolutionary specialization of diatoms from phago-mixotrophs to photoautotrophs.</title>
        <authorList>
            <person name="Ban H."/>
            <person name="Sato S."/>
            <person name="Yoshikawa S."/>
            <person name="Yamada K."/>
            <person name="Nakamura Y."/>
            <person name="Ichinomiya M."/>
            <person name="Sato N."/>
            <person name="Blanc-Mathieu R."/>
            <person name="Endo H."/>
            <person name="Kuwata A."/>
            <person name="Ogata H."/>
        </authorList>
    </citation>
    <scope>NUCLEOTIDE SEQUENCE [LARGE SCALE GENOMIC DNA]</scope>
</reference>
<dbReference type="Pfam" id="PF11698">
    <property type="entry name" value="V-ATPase_H_C"/>
    <property type="match status" value="1"/>
</dbReference>
<evidence type="ECO:0000313" key="7">
    <source>
        <dbReference type="EMBL" id="GMI24982.1"/>
    </source>
</evidence>
<evidence type="ECO:0000256" key="1">
    <source>
        <dbReference type="ARBA" id="ARBA00008613"/>
    </source>
</evidence>
<evidence type="ECO:0000256" key="3">
    <source>
        <dbReference type="ARBA" id="ARBA00022781"/>
    </source>
</evidence>
<dbReference type="InterPro" id="IPR016024">
    <property type="entry name" value="ARM-type_fold"/>
</dbReference>
<keyword evidence="4" id="KW-0406">Ion transport</keyword>
<feature type="domain" description="ATPase V1 complex subunit H C-terminal" evidence="6">
    <location>
        <begin position="393"/>
        <end position="506"/>
    </location>
</feature>
<evidence type="ECO:0000313" key="8">
    <source>
        <dbReference type="Proteomes" id="UP001165060"/>
    </source>
</evidence>
<dbReference type="PANTHER" id="PTHR10698">
    <property type="entry name" value="V-TYPE PROTON ATPASE SUBUNIT H"/>
    <property type="match status" value="1"/>
</dbReference>
<protein>
    <recommendedName>
        <fullName evidence="6">ATPase V1 complex subunit H C-terminal domain-containing protein</fullName>
    </recommendedName>
</protein>
<dbReference type="SUPFAM" id="SSF48371">
    <property type="entry name" value="ARM repeat"/>
    <property type="match status" value="1"/>
</dbReference>
<dbReference type="EMBL" id="BRYB01002756">
    <property type="protein sequence ID" value="GMI24982.1"/>
    <property type="molecule type" value="Genomic_DNA"/>
</dbReference>
<dbReference type="PANTHER" id="PTHR10698:SF0">
    <property type="entry name" value="V-TYPE PROTON ATPASE SUBUNIT H"/>
    <property type="match status" value="1"/>
</dbReference>
<dbReference type="InterPro" id="IPR038497">
    <property type="entry name" value="ATPase_V1-cplx_hsu_C_sf"/>
</dbReference>